<keyword evidence="9" id="KW-0472">Membrane</keyword>
<evidence type="ECO:0000313" key="17">
    <source>
        <dbReference type="RefSeq" id="XP_022253255.1"/>
    </source>
</evidence>
<comment type="catalytic activity">
    <reaction evidence="15">
        <text>(2R)-2,3-bisphosphoglycerate + H2O = (2R)-2-phosphoglycerate + phosphate</text>
        <dbReference type="Rhea" id="RHEA:27381"/>
        <dbReference type="ChEBI" id="CHEBI:15377"/>
        <dbReference type="ChEBI" id="CHEBI:43474"/>
        <dbReference type="ChEBI" id="CHEBI:58248"/>
        <dbReference type="ChEBI" id="CHEBI:58289"/>
        <dbReference type="EC" id="3.1.3.80"/>
    </reaction>
    <physiologicalReaction direction="left-to-right" evidence="15">
        <dbReference type="Rhea" id="RHEA:27382"/>
    </physiologicalReaction>
</comment>
<dbReference type="EC" id="3.1.3.80" evidence="3"/>
<dbReference type="SUPFAM" id="SSF53254">
    <property type="entry name" value="Phosphoglycerate mutase-like"/>
    <property type="match status" value="1"/>
</dbReference>
<comment type="catalytic activity">
    <reaction evidence="14">
        <text>1D-myo-inositol hexakisphosphate + H2O = 1D-myo-inositol 1,2,4,5,6-pentakisphosphate + phosphate</text>
        <dbReference type="Rhea" id="RHEA:16989"/>
        <dbReference type="ChEBI" id="CHEBI:15377"/>
        <dbReference type="ChEBI" id="CHEBI:43474"/>
        <dbReference type="ChEBI" id="CHEBI:57798"/>
        <dbReference type="ChEBI" id="CHEBI:58130"/>
        <dbReference type="EC" id="3.1.3.62"/>
    </reaction>
    <physiologicalReaction direction="left-to-right" evidence="14">
        <dbReference type="Rhea" id="RHEA:16990"/>
    </physiologicalReaction>
</comment>
<evidence type="ECO:0000256" key="6">
    <source>
        <dbReference type="ARBA" id="ARBA00022475"/>
    </source>
</evidence>
<evidence type="ECO:0000256" key="8">
    <source>
        <dbReference type="ARBA" id="ARBA00022801"/>
    </source>
</evidence>
<gene>
    <name evidence="17" type="primary">LOC106469118</name>
</gene>
<dbReference type="InterPro" id="IPR016274">
    <property type="entry name" value="Histidine_acid_Pase_euk"/>
</dbReference>
<dbReference type="CDD" id="cd07061">
    <property type="entry name" value="HP_HAP_like"/>
    <property type="match status" value="1"/>
</dbReference>
<evidence type="ECO:0000256" key="13">
    <source>
        <dbReference type="ARBA" id="ARBA00043671"/>
    </source>
</evidence>
<dbReference type="PIRSF" id="PIRSF000894">
    <property type="entry name" value="Acid_phosphatase"/>
    <property type="match status" value="1"/>
</dbReference>
<proteinExistence type="inferred from homology"/>
<dbReference type="InterPro" id="IPR000560">
    <property type="entry name" value="His_Pase_clade-2"/>
</dbReference>
<keyword evidence="10" id="KW-0325">Glycoprotein</keyword>
<keyword evidence="8" id="KW-0378">Hydrolase</keyword>
<evidence type="ECO:0000256" key="3">
    <source>
        <dbReference type="ARBA" id="ARBA00012976"/>
    </source>
</evidence>
<evidence type="ECO:0000256" key="10">
    <source>
        <dbReference type="ARBA" id="ARBA00023180"/>
    </source>
</evidence>
<dbReference type="EC" id="3.1.3.62" evidence="4"/>
<evidence type="ECO:0000256" key="2">
    <source>
        <dbReference type="ARBA" id="ARBA00008422"/>
    </source>
</evidence>
<evidence type="ECO:0000256" key="14">
    <source>
        <dbReference type="ARBA" id="ARBA00043691"/>
    </source>
</evidence>
<dbReference type="PANTHER" id="PTHR20963">
    <property type="entry name" value="MULTIPLE INOSITOL POLYPHOSPHATE PHOSPHATASE-RELATED"/>
    <property type="match status" value="1"/>
</dbReference>
<keyword evidence="7" id="KW-0732">Signal</keyword>
<dbReference type="Pfam" id="PF00328">
    <property type="entry name" value="His_Phos_2"/>
    <property type="match status" value="1"/>
</dbReference>
<comment type="similarity">
    <text evidence="2">Belongs to the histidine acid phosphatase family. MINPP1 subfamily.</text>
</comment>
<protein>
    <recommendedName>
        <fullName evidence="5">Multiple inositol polyphosphate phosphatase 1</fullName>
        <ecNumber evidence="4">3.1.3.62</ecNumber>
        <ecNumber evidence="3">3.1.3.80</ecNumber>
    </recommendedName>
    <alternativeName>
        <fullName evidence="11">2,3-bisphosphoglycerate 3-phosphatase</fullName>
    </alternativeName>
</protein>
<keyword evidence="16" id="KW-1185">Reference proteome</keyword>
<name>A0ABM1TBJ9_LIMPO</name>
<reference evidence="17" key="1">
    <citation type="submission" date="2025-08" db="UniProtKB">
        <authorList>
            <consortium name="RefSeq"/>
        </authorList>
    </citation>
    <scope>IDENTIFICATION</scope>
    <source>
        <tissue evidence="17">Muscle</tissue>
    </source>
</reference>
<evidence type="ECO:0000256" key="5">
    <source>
        <dbReference type="ARBA" id="ARBA00018097"/>
    </source>
</evidence>
<dbReference type="GeneID" id="106469118"/>
<evidence type="ECO:0000256" key="11">
    <source>
        <dbReference type="ARBA" id="ARBA00031642"/>
    </source>
</evidence>
<comment type="subcellular location">
    <subcellularLocation>
        <location evidence="1">Cell membrane</location>
    </subcellularLocation>
</comment>
<comment type="catalytic activity">
    <reaction evidence="13">
        <text>1D-myo-inositol 1,2,4,5,6-pentakisphosphate + H2O = 1D-myo-inositol 1,2,5,6-tetrakisphosphate + phosphate</text>
        <dbReference type="Rhea" id="RHEA:77115"/>
        <dbReference type="ChEBI" id="CHEBI:15377"/>
        <dbReference type="ChEBI" id="CHEBI:43474"/>
        <dbReference type="ChEBI" id="CHEBI:57798"/>
        <dbReference type="ChEBI" id="CHEBI:195535"/>
        <dbReference type="EC" id="3.1.3.62"/>
    </reaction>
    <physiologicalReaction direction="left-to-right" evidence="13">
        <dbReference type="Rhea" id="RHEA:77116"/>
    </physiologicalReaction>
</comment>
<evidence type="ECO:0000256" key="9">
    <source>
        <dbReference type="ARBA" id="ARBA00023136"/>
    </source>
</evidence>
<keyword evidence="6" id="KW-1003">Cell membrane</keyword>
<dbReference type="RefSeq" id="XP_022253255.1">
    <property type="nucleotide sequence ID" value="XM_022397547.1"/>
</dbReference>
<evidence type="ECO:0000256" key="7">
    <source>
        <dbReference type="ARBA" id="ARBA00022729"/>
    </source>
</evidence>
<evidence type="ECO:0000256" key="4">
    <source>
        <dbReference type="ARBA" id="ARBA00013040"/>
    </source>
</evidence>
<dbReference type="InterPro" id="IPR029033">
    <property type="entry name" value="His_PPase_superfam"/>
</dbReference>
<dbReference type="Gene3D" id="3.40.50.1240">
    <property type="entry name" value="Phosphoglycerate mutase-like"/>
    <property type="match status" value="1"/>
</dbReference>
<dbReference type="Proteomes" id="UP000694941">
    <property type="component" value="Unplaced"/>
</dbReference>
<organism evidence="16 17">
    <name type="scientific">Limulus polyphemus</name>
    <name type="common">Atlantic horseshoe crab</name>
    <dbReference type="NCBI Taxonomy" id="6850"/>
    <lineage>
        <taxon>Eukaryota</taxon>
        <taxon>Metazoa</taxon>
        <taxon>Ecdysozoa</taxon>
        <taxon>Arthropoda</taxon>
        <taxon>Chelicerata</taxon>
        <taxon>Merostomata</taxon>
        <taxon>Xiphosura</taxon>
        <taxon>Limulidae</taxon>
        <taxon>Limulus</taxon>
    </lineage>
</organism>
<sequence length="470" mass="53771">MCITMIYKRKSCWIYMSFKLNAYIFAVCAVILGLLLNKQGEGAPDSCFQFNRLDSCYFNDTKPYRLYGSKTTYSVARGSSSIKPLENNDSECEPVFLYLLNRHATRYPDAEDIVEMGERLVILQGLLSNAIEHGQVHMCPSDISEILSWKINMIPSDDNSVSDSGKEEAEDLARRLKMAFPTLLSRNYTSSDFEFGFTSRVRTRTTAEAFAKGLFGEAALEIEYPEPKDDRLQFHKLCNKIIKESGVIDKEYEELTKFDDGYLMESVRKSVSWRLGFNATRKDVKLMRNTCRFEFALFGASPWCAVFNTEEIKVLEFWDDLDDYYEDIYGSERNYLQACPIIKDFIDYFNLAVKGKGPKAVLHFSHAGALKKVFTRLGLFLNSPPLMADNYCESESRKYRSSLVCPFNANLLLVLYKCHDEYFVSSFLQEKPVVLEGCEDSVCPLNTFNSVYAPMASNCNLYEICSLPYA</sequence>
<evidence type="ECO:0000256" key="1">
    <source>
        <dbReference type="ARBA" id="ARBA00004236"/>
    </source>
</evidence>
<accession>A0ABM1TBJ9</accession>
<evidence type="ECO:0000256" key="15">
    <source>
        <dbReference type="ARBA" id="ARBA00043832"/>
    </source>
</evidence>
<dbReference type="PANTHER" id="PTHR20963:SF8">
    <property type="entry name" value="MULTIPLE INOSITOL POLYPHOSPHATE PHOSPHATASE 1"/>
    <property type="match status" value="1"/>
</dbReference>
<evidence type="ECO:0000256" key="12">
    <source>
        <dbReference type="ARBA" id="ARBA00043668"/>
    </source>
</evidence>
<evidence type="ECO:0000313" key="16">
    <source>
        <dbReference type="Proteomes" id="UP000694941"/>
    </source>
</evidence>
<comment type="catalytic activity">
    <reaction evidence="12">
        <text>1D-myo-inositol 1,2,5,6-tetrakisphosphate + H2O = 1D-myo-inositol 1,2,6-trisphosphate + phosphate</text>
        <dbReference type="Rhea" id="RHEA:77119"/>
        <dbReference type="ChEBI" id="CHEBI:15377"/>
        <dbReference type="ChEBI" id="CHEBI:43474"/>
        <dbReference type="ChEBI" id="CHEBI:195535"/>
        <dbReference type="ChEBI" id="CHEBI:195537"/>
        <dbReference type="EC" id="3.1.3.62"/>
    </reaction>
    <physiologicalReaction direction="left-to-right" evidence="12">
        <dbReference type="Rhea" id="RHEA:77120"/>
    </physiologicalReaction>
</comment>